<name>A0A6P8BHG9_PYRGI</name>
<reference evidence="3" key="2">
    <citation type="submission" date="2019-10" db="EMBL/GenBank/DDBJ databases">
        <authorList>
            <consortium name="NCBI Genome Project"/>
        </authorList>
    </citation>
    <scope>NUCLEOTIDE SEQUENCE</scope>
    <source>
        <strain evidence="3">NI907</strain>
    </source>
</reference>
<sequence>MSPMTSTTTKAAVQVNKSSTDPDRTETLMESFFLSNRPSYQSRLASQGNLKPATHGLTDGEMRRRAEAKRAERNENLTTAARISKKPTKPQAKPRSKFFAQLEKERREAAKVKAAEAKEDKRRAEMRPGIPLGQPADQRREEKRSGEAKRIEMYDQMVASSDKAKRLAAVAAEKAERRRLALQRADEREMAEIMAQRERRRQESGWKTEHK</sequence>
<dbReference type="OrthoDB" id="5245110at2759"/>
<proteinExistence type="predicted"/>
<feature type="region of interest" description="Disordered" evidence="1">
    <location>
        <begin position="43"/>
        <end position="97"/>
    </location>
</feature>
<gene>
    <name evidence="3" type="ORF">PgNI_01232</name>
</gene>
<feature type="compositionally biased region" description="Basic and acidic residues" evidence="1">
    <location>
        <begin position="109"/>
        <end position="126"/>
    </location>
</feature>
<evidence type="ECO:0000313" key="3">
    <source>
        <dbReference type="RefSeq" id="XP_030986748.1"/>
    </source>
</evidence>
<evidence type="ECO:0000313" key="2">
    <source>
        <dbReference type="Proteomes" id="UP000515153"/>
    </source>
</evidence>
<keyword evidence="2" id="KW-1185">Reference proteome</keyword>
<dbReference type="RefSeq" id="XP_030986748.1">
    <property type="nucleotide sequence ID" value="XM_031121306.1"/>
</dbReference>
<dbReference type="AlphaFoldDB" id="A0A6P8BHG9"/>
<dbReference type="GeneID" id="41956220"/>
<organism evidence="2 3">
    <name type="scientific">Pyricularia grisea</name>
    <name type="common">Crabgrass-specific blast fungus</name>
    <name type="synonym">Magnaporthe grisea</name>
    <dbReference type="NCBI Taxonomy" id="148305"/>
    <lineage>
        <taxon>Eukaryota</taxon>
        <taxon>Fungi</taxon>
        <taxon>Dikarya</taxon>
        <taxon>Ascomycota</taxon>
        <taxon>Pezizomycotina</taxon>
        <taxon>Sordariomycetes</taxon>
        <taxon>Sordariomycetidae</taxon>
        <taxon>Magnaporthales</taxon>
        <taxon>Pyriculariaceae</taxon>
        <taxon>Pyricularia</taxon>
    </lineage>
</organism>
<evidence type="ECO:0000256" key="1">
    <source>
        <dbReference type="SAM" id="MobiDB-lite"/>
    </source>
</evidence>
<feature type="compositionally biased region" description="Basic residues" evidence="1">
    <location>
        <begin position="83"/>
        <end position="96"/>
    </location>
</feature>
<reference evidence="3" key="1">
    <citation type="journal article" date="2019" name="Mol. Biol. Evol.">
        <title>Blast fungal genomes show frequent chromosomal changes, gene gains and losses, and effector gene turnover.</title>
        <authorList>
            <person name="Gomez Luciano L.B."/>
            <person name="Jason Tsai I."/>
            <person name="Chuma I."/>
            <person name="Tosa Y."/>
            <person name="Chen Y.H."/>
            <person name="Li J.Y."/>
            <person name="Li M.Y."/>
            <person name="Jade Lu M.Y."/>
            <person name="Nakayashiki H."/>
            <person name="Li W.H."/>
        </authorList>
    </citation>
    <scope>NUCLEOTIDE SEQUENCE</scope>
    <source>
        <strain evidence="3">NI907</strain>
    </source>
</reference>
<dbReference type="Proteomes" id="UP000515153">
    <property type="component" value="Unplaced"/>
</dbReference>
<feature type="region of interest" description="Disordered" evidence="1">
    <location>
        <begin position="1"/>
        <end position="24"/>
    </location>
</feature>
<feature type="compositionally biased region" description="Polar residues" evidence="1">
    <location>
        <begin position="1"/>
        <end position="19"/>
    </location>
</feature>
<feature type="compositionally biased region" description="Basic and acidic residues" evidence="1">
    <location>
        <begin position="137"/>
        <end position="153"/>
    </location>
</feature>
<protein>
    <submittedName>
        <fullName evidence="3">Uncharacterized protein</fullName>
    </submittedName>
</protein>
<accession>A0A6P8BHG9</accession>
<reference evidence="3" key="3">
    <citation type="submission" date="2025-08" db="UniProtKB">
        <authorList>
            <consortium name="RefSeq"/>
        </authorList>
    </citation>
    <scope>IDENTIFICATION</scope>
    <source>
        <strain evidence="3">NI907</strain>
    </source>
</reference>
<feature type="region of interest" description="Disordered" evidence="1">
    <location>
        <begin position="109"/>
        <end position="154"/>
    </location>
</feature>
<feature type="compositionally biased region" description="Basic and acidic residues" evidence="1">
    <location>
        <begin position="58"/>
        <end position="75"/>
    </location>
</feature>
<dbReference type="KEGG" id="pgri:PgNI_01232"/>